<evidence type="ECO:0000256" key="2">
    <source>
        <dbReference type="SAM" id="MobiDB-lite"/>
    </source>
</evidence>
<dbReference type="InterPro" id="IPR006553">
    <property type="entry name" value="Leu-rich_rpt_Cys-con_subtyp"/>
</dbReference>
<dbReference type="InterPro" id="IPR001810">
    <property type="entry name" value="F-box_dom"/>
</dbReference>
<name>A0A4S2MSM8_9PEZI</name>
<keyword evidence="6" id="KW-1185">Reference proteome</keyword>
<gene>
    <name evidence="5" type="ORF">EX30DRAFT_321777</name>
</gene>
<feature type="domain" description="F-box/LRR-repeat protein 15-like leucin rich repeat" evidence="4">
    <location>
        <begin position="158"/>
        <end position="287"/>
    </location>
</feature>
<dbReference type="Pfam" id="PF12937">
    <property type="entry name" value="F-box-like"/>
    <property type="match status" value="1"/>
</dbReference>
<feature type="compositionally biased region" description="Gly residues" evidence="2">
    <location>
        <begin position="588"/>
        <end position="600"/>
    </location>
</feature>
<feature type="region of interest" description="Disordered" evidence="2">
    <location>
        <begin position="579"/>
        <end position="619"/>
    </location>
</feature>
<evidence type="ECO:0000313" key="6">
    <source>
        <dbReference type="Proteomes" id="UP000298138"/>
    </source>
</evidence>
<proteinExistence type="predicted"/>
<sequence length="619" mass="68874">MMPRSRQRNSPGESTSSSSSSPERQLVDEEDPFLRIDDDSQTSIGELGGFRNMAVSSAKMEQPMGPISRLPPELLMAIFSKLSSPVDVRNCMLVSKHWAACSVELLWHRPYFTEFPRYQAMVGSLLQERPFFNYPTLIRRLNLNFIAGSVNDGSMSPLVRCNKLERLTLAGCTHLTDNPLKEILAANSRLQALDLSQMENITDESLLVVSETCPKLQGLNIVGCKLITDGSLIPLSQNRRMLRRLKLNDCNQLTDEAVFSFAENCPHLLEIDLHRCHQITDNAVNSLFNHLRQLREVRFAYCDLLTDDAFLRLPPNKTYESLRILDLTDCGLITDEAVDKIVKMAPRLRNLILAKCRQLTDRAVLSITKLGKTLHNLHLGHCNHITDRAVRALVQYCTRIRYIDLACCLRLTDASVSQLAMLPKLRRIGLVKCNNITDFAIQSLTRRANGGPCPLERVHLSYCMHLSVDGITDLVENCQRLTHLSLTGVEAFYRRNDFTRYCRLPPKEFNENQRAVFCVFSGVGVKQLRTYLKSLKAEAAGNNEQVGTPVLRPRTAPDLAPDGFIPPGMLPPASTLMMAMPPNPGTVLGDGGGGGGGGGAQEEWDESTGPQDEGASEGE</sequence>
<dbReference type="PANTHER" id="PTHR13382">
    <property type="entry name" value="MITOCHONDRIAL ATP SYNTHASE COUPLING FACTOR B"/>
    <property type="match status" value="1"/>
</dbReference>
<evidence type="ECO:0000259" key="4">
    <source>
        <dbReference type="Pfam" id="PF25372"/>
    </source>
</evidence>
<protein>
    <submittedName>
        <fullName evidence="5">RNI-like protein</fullName>
    </submittedName>
</protein>
<dbReference type="InParanoid" id="A0A4S2MSM8"/>
<dbReference type="GO" id="GO:0005737">
    <property type="term" value="C:cytoplasm"/>
    <property type="evidence" value="ECO:0007669"/>
    <property type="project" value="TreeGrafter"/>
</dbReference>
<reference evidence="5 6" key="1">
    <citation type="submission" date="2019-04" db="EMBL/GenBank/DDBJ databases">
        <title>Comparative genomics and transcriptomics to analyze fruiting body development in filamentous ascomycetes.</title>
        <authorList>
            <consortium name="DOE Joint Genome Institute"/>
            <person name="Lutkenhaus R."/>
            <person name="Traeger S."/>
            <person name="Breuer J."/>
            <person name="Kuo A."/>
            <person name="Lipzen A."/>
            <person name="Pangilinan J."/>
            <person name="Dilworth D."/>
            <person name="Sandor L."/>
            <person name="Poggeler S."/>
            <person name="Barry K."/>
            <person name="Grigoriev I.V."/>
            <person name="Nowrousian M."/>
        </authorList>
    </citation>
    <scope>NUCLEOTIDE SEQUENCE [LARGE SCALE GENOMIC DNA]</scope>
    <source>
        <strain evidence="5 6">CBS 389.68</strain>
    </source>
</reference>
<dbReference type="PANTHER" id="PTHR13382:SF67">
    <property type="entry name" value="SCF E3 UBIQUITIN LIGASE COMPLEX F-BOX PROTEIN POF2"/>
    <property type="match status" value="1"/>
</dbReference>
<dbReference type="InterPro" id="IPR032675">
    <property type="entry name" value="LRR_dom_sf"/>
</dbReference>
<evidence type="ECO:0000313" key="5">
    <source>
        <dbReference type="EMBL" id="TGZ79158.1"/>
    </source>
</evidence>
<feature type="domain" description="F-box/LRR-repeat protein 15-like leucin rich repeat" evidence="4">
    <location>
        <begin position="292"/>
        <end position="471"/>
    </location>
</feature>
<dbReference type="AlphaFoldDB" id="A0A4S2MSM8"/>
<dbReference type="OrthoDB" id="10257471at2759"/>
<dbReference type="STRING" id="341454.A0A4S2MSM8"/>
<dbReference type="SMART" id="SM00367">
    <property type="entry name" value="LRR_CC"/>
    <property type="match status" value="12"/>
</dbReference>
<dbReference type="EMBL" id="ML220134">
    <property type="protein sequence ID" value="TGZ79158.1"/>
    <property type="molecule type" value="Genomic_DNA"/>
</dbReference>
<evidence type="ECO:0000259" key="3">
    <source>
        <dbReference type="Pfam" id="PF12937"/>
    </source>
</evidence>
<feature type="domain" description="F-box" evidence="3">
    <location>
        <begin position="67"/>
        <end position="112"/>
    </location>
</feature>
<dbReference type="SUPFAM" id="SSF52047">
    <property type="entry name" value="RNI-like"/>
    <property type="match status" value="1"/>
</dbReference>
<evidence type="ECO:0000256" key="1">
    <source>
        <dbReference type="ARBA" id="ARBA00022786"/>
    </source>
</evidence>
<dbReference type="SUPFAM" id="SSF81383">
    <property type="entry name" value="F-box domain"/>
    <property type="match status" value="1"/>
</dbReference>
<dbReference type="InterPro" id="IPR057207">
    <property type="entry name" value="FBXL15_LRR"/>
</dbReference>
<organism evidence="5 6">
    <name type="scientific">Ascodesmis nigricans</name>
    <dbReference type="NCBI Taxonomy" id="341454"/>
    <lineage>
        <taxon>Eukaryota</taxon>
        <taxon>Fungi</taxon>
        <taxon>Dikarya</taxon>
        <taxon>Ascomycota</taxon>
        <taxon>Pezizomycotina</taxon>
        <taxon>Pezizomycetes</taxon>
        <taxon>Pezizales</taxon>
        <taxon>Ascodesmidaceae</taxon>
        <taxon>Ascodesmis</taxon>
    </lineage>
</organism>
<dbReference type="Gene3D" id="3.80.10.10">
    <property type="entry name" value="Ribonuclease Inhibitor"/>
    <property type="match status" value="2"/>
</dbReference>
<keyword evidence="1" id="KW-0833">Ubl conjugation pathway</keyword>
<dbReference type="InterPro" id="IPR036047">
    <property type="entry name" value="F-box-like_dom_sf"/>
</dbReference>
<dbReference type="Pfam" id="PF25372">
    <property type="entry name" value="DUF7885"/>
    <property type="match status" value="2"/>
</dbReference>
<accession>A0A4S2MSM8</accession>
<dbReference type="Proteomes" id="UP000298138">
    <property type="component" value="Unassembled WGS sequence"/>
</dbReference>
<feature type="region of interest" description="Disordered" evidence="2">
    <location>
        <begin position="1"/>
        <end position="45"/>
    </location>
</feature>
<dbReference type="InterPro" id="IPR050648">
    <property type="entry name" value="F-box_LRR-repeat"/>
</dbReference>